<name>A0A286RBP7_9BACT</name>
<accession>A0A286RBP7</accession>
<organism evidence="1 2">
    <name type="scientific">Thermogutta terrifontis</name>
    <dbReference type="NCBI Taxonomy" id="1331910"/>
    <lineage>
        <taxon>Bacteria</taxon>
        <taxon>Pseudomonadati</taxon>
        <taxon>Planctomycetota</taxon>
        <taxon>Planctomycetia</taxon>
        <taxon>Pirellulales</taxon>
        <taxon>Thermoguttaceae</taxon>
        <taxon>Thermogutta</taxon>
    </lineage>
</organism>
<evidence type="ECO:0000313" key="2">
    <source>
        <dbReference type="Proteomes" id="UP000215086"/>
    </source>
</evidence>
<gene>
    <name evidence="1" type="ORF">THTE_0790</name>
</gene>
<proteinExistence type="predicted"/>
<dbReference type="Proteomes" id="UP000215086">
    <property type="component" value="Chromosome"/>
</dbReference>
<evidence type="ECO:0000313" key="1">
    <source>
        <dbReference type="EMBL" id="ASV73392.1"/>
    </source>
</evidence>
<keyword evidence="2" id="KW-1185">Reference proteome</keyword>
<dbReference type="EMBL" id="CP018477">
    <property type="protein sequence ID" value="ASV73392.1"/>
    <property type="molecule type" value="Genomic_DNA"/>
</dbReference>
<dbReference type="KEGG" id="ttf:THTE_0790"/>
<reference evidence="1 2" key="1">
    <citation type="journal article" name="Front. Microbiol.">
        <title>Sugar Metabolism of the First Thermophilic Planctomycete Thermogutta terrifontis: Comparative Genomic and Transcriptomic Approaches.</title>
        <authorList>
            <person name="Elcheninov A.G."/>
            <person name="Menzel P."/>
            <person name="Gudbergsdottir S.R."/>
            <person name="Slesarev A.I."/>
            <person name="Kadnikov V.V."/>
            <person name="Krogh A."/>
            <person name="Bonch-Osmolovskaya E.A."/>
            <person name="Peng X."/>
            <person name="Kublanov I.V."/>
        </authorList>
    </citation>
    <scope>NUCLEOTIDE SEQUENCE [LARGE SCALE GENOMIC DNA]</scope>
    <source>
        <strain evidence="1 2">R1</strain>
    </source>
</reference>
<dbReference type="AlphaFoldDB" id="A0A286RBP7"/>
<protein>
    <submittedName>
        <fullName evidence="1">Uncharacterized protein</fullName>
    </submittedName>
</protein>
<sequence length="131" mass="14161">MPILPIFLALAKRLGDEERLCRFSRKARSDTVRGRDRCWVTRFPTSGGDGCSPIAFCTGGIIGIFSDGPIGANLDAKSFPDGEEITFCLQAELSGGGNLARITRRRLVMGLTNRKKVGELQFPGSLGVSRS</sequence>